<proteinExistence type="inferred from homology"/>
<comment type="subcellular location">
    <subcellularLocation>
        <location evidence="2">Endoplasmic reticulum membrane</location>
        <topology evidence="2">Single-pass type II membrane protein</topology>
    </subcellularLocation>
    <subcellularLocation>
        <location evidence="1">Golgi apparatus membrane</location>
        <topology evidence="1">Single-pass type II membrane protein</topology>
    </subcellularLocation>
</comment>
<dbReference type="InterPro" id="IPR003406">
    <property type="entry name" value="Glyco_trans_14"/>
</dbReference>
<dbReference type="InterPro" id="IPR043538">
    <property type="entry name" value="XYLT"/>
</dbReference>
<evidence type="ECO:0000256" key="2">
    <source>
        <dbReference type="ARBA" id="ARBA00004648"/>
    </source>
</evidence>
<comment type="similarity">
    <text evidence="5">Belongs to the glycosyltransferase 14 family. XylT subfamily.</text>
</comment>
<evidence type="ECO:0000256" key="19">
    <source>
        <dbReference type="ARBA" id="ARBA00047847"/>
    </source>
</evidence>
<keyword evidence="11" id="KW-0256">Endoplasmic reticulum</keyword>
<dbReference type="Pfam" id="PF02485">
    <property type="entry name" value="Branch"/>
    <property type="match status" value="1"/>
</dbReference>
<comment type="catalytic activity">
    <reaction evidence="19">
        <text>UDP-alpha-D-xylose + L-seryl-[protein] = 3-O-(beta-D-xylosyl)-L-seryl-[protein] + UDP + H(+)</text>
        <dbReference type="Rhea" id="RHEA:50192"/>
        <dbReference type="Rhea" id="RHEA-COMP:9863"/>
        <dbReference type="Rhea" id="RHEA-COMP:12567"/>
        <dbReference type="ChEBI" id="CHEBI:15378"/>
        <dbReference type="ChEBI" id="CHEBI:29999"/>
        <dbReference type="ChEBI" id="CHEBI:57632"/>
        <dbReference type="ChEBI" id="CHEBI:58223"/>
        <dbReference type="ChEBI" id="CHEBI:132085"/>
        <dbReference type="EC" id="2.4.2.26"/>
    </reaction>
</comment>
<evidence type="ECO:0000256" key="14">
    <source>
        <dbReference type="ARBA" id="ARBA00023034"/>
    </source>
</evidence>
<evidence type="ECO:0000256" key="17">
    <source>
        <dbReference type="ARBA" id="ARBA00023180"/>
    </source>
</evidence>
<sequence>MKFPLLWILAAVFLLQKGAQGGFHTLECHGDDCKPPAILSQQFEPLEGPKIAYGIMVYQRQGRTVDAVLRQFERLFEALYHPENTYVIHVDVKSDPHLIEEMDRYLDFFENTHQLHPVSVSWAGITVVERTLALMQVALEQDPTWGYFVNIGHEDYPAMGQGQMSAWLGRHEVETGGPVNFIKCWDILGHDFFGQWEHHERRVEVVTIDNFVGGTEDTSYTRPRDDLRGIKFYKSLQQTTLHRDFVDYAVYGIESRRILLFMANSKAPDEIFFPTVLQTRPDLAETATCDDTRHFSHWIRPGGSWHPEYLRIEHLKLVLDSGKFFLRKTDGDSAGLLDALDALRGGRALETLGDLVYERVWEDARKEAGIHADQDALDMVAALDRWRAERDEHQIALFKEWLKRRREEYLKNKANKEARTATKASGGAAQSVGSEGLLTFQKPDKKQKH</sequence>
<evidence type="ECO:0000256" key="18">
    <source>
        <dbReference type="ARBA" id="ARBA00042865"/>
    </source>
</evidence>
<evidence type="ECO:0000256" key="10">
    <source>
        <dbReference type="ARBA" id="ARBA00022723"/>
    </source>
</evidence>
<protein>
    <recommendedName>
        <fullName evidence="6">protein xylosyltransferase</fullName>
        <ecNumber evidence="6">2.4.2.26</ecNumber>
    </recommendedName>
    <alternativeName>
        <fullName evidence="18">Peptide O-xylosyltransferase</fullName>
    </alternativeName>
</protein>
<dbReference type="GO" id="GO:0046872">
    <property type="term" value="F:metal ion binding"/>
    <property type="evidence" value="ECO:0007669"/>
    <property type="project" value="UniProtKB-KW"/>
</dbReference>
<dbReference type="GO" id="GO:0030158">
    <property type="term" value="F:protein xylosyltransferase activity"/>
    <property type="evidence" value="ECO:0007669"/>
    <property type="project" value="UniProtKB-EC"/>
</dbReference>
<name>A0A6T5PXW9_HETAK</name>
<evidence type="ECO:0000256" key="5">
    <source>
        <dbReference type="ARBA" id="ARBA00010195"/>
    </source>
</evidence>
<evidence type="ECO:0000256" key="8">
    <source>
        <dbReference type="ARBA" id="ARBA00022679"/>
    </source>
</evidence>
<dbReference type="GO" id="GO:0005789">
    <property type="term" value="C:endoplasmic reticulum membrane"/>
    <property type="evidence" value="ECO:0007669"/>
    <property type="project" value="UniProtKB-SubCell"/>
</dbReference>
<evidence type="ECO:0000256" key="16">
    <source>
        <dbReference type="ARBA" id="ARBA00023157"/>
    </source>
</evidence>
<evidence type="ECO:0000256" key="9">
    <source>
        <dbReference type="ARBA" id="ARBA00022692"/>
    </source>
</evidence>
<dbReference type="GO" id="GO:0000139">
    <property type="term" value="C:Golgi membrane"/>
    <property type="evidence" value="ECO:0007669"/>
    <property type="project" value="UniProtKB-SubCell"/>
</dbReference>
<evidence type="ECO:0000256" key="21">
    <source>
        <dbReference type="SAM" id="SignalP"/>
    </source>
</evidence>
<evidence type="ECO:0000256" key="13">
    <source>
        <dbReference type="ARBA" id="ARBA00022989"/>
    </source>
</evidence>
<evidence type="ECO:0000256" key="11">
    <source>
        <dbReference type="ARBA" id="ARBA00022824"/>
    </source>
</evidence>
<evidence type="ECO:0000256" key="4">
    <source>
        <dbReference type="ARBA" id="ARBA00005093"/>
    </source>
</evidence>
<comment type="pathway">
    <text evidence="3">Glycan metabolism; chondroitin sulfate biosynthesis.</text>
</comment>
<keyword evidence="8" id="KW-0808">Transferase</keyword>
<keyword evidence="12" id="KW-0735">Signal-anchor</keyword>
<dbReference type="GO" id="GO:0050650">
    <property type="term" value="P:chondroitin sulfate proteoglycan biosynthetic process"/>
    <property type="evidence" value="ECO:0007669"/>
    <property type="project" value="TreeGrafter"/>
</dbReference>
<accession>A0A6T5PXW9</accession>
<feature type="signal peptide" evidence="21">
    <location>
        <begin position="1"/>
        <end position="21"/>
    </location>
</feature>
<evidence type="ECO:0000256" key="7">
    <source>
        <dbReference type="ARBA" id="ARBA00022676"/>
    </source>
</evidence>
<evidence type="ECO:0000256" key="1">
    <source>
        <dbReference type="ARBA" id="ARBA00004323"/>
    </source>
</evidence>
<organism evidence="22">
    <name type="scientific">Heterosigma akashiwo</name>
    <name type="common">Chromophytic alga</name>
    <name type="synonym">Heterosigma carterae</name>
    <dbReference type="NCBI Taxonomy" id="2829"/>
    <lineage>
        <taxon>Eukaryota</taxon>
        <taxon>Sar</taxon>
        <taxon>Stramenopiles</taxon>
        <taxon>Ochrophyta</taxon>
        <taxon>Raphidophyceae</taxon>
        <taxon>Chattonellales</taxon>
        <taxon>Chattonellaceae</taxon>
        <taxon>Heterosigma</taxon>
    </lineage>
</organism>
<dbReference type="GO" id="GO:0015012">
    <property type="term" value="P:heparan sulfate proteoglycan biosynthetic process"/>
    <property type="evidence" value="ECO:0007669"/>
    <property type="project" value="TreeGrafter"/>
</dbReference>
<keyword evidence="21" id="KW-0732">Signal</keyword>
<keyword evidence="10" id="KW-0479">Metal-binding</keyword>
<keyword evidence="9" id="KW-0812">Transmembrane</keyword>
<dbReference type="PANTHER" id="PTHR46025:SF3">
    <property type="entry name" value="XYLOSYLTRANSFERASE OXT"/>
    <property type="match status" value="1"/>
</dbReference>
<evidence type="ECO:0000313" key="22">
    <source>
        <dbReference type="EMBL" id="CAE0642837.1"/>
    </source>
</evidence>
<comment type="pathway">
    <text evidence="4">Glycan metabolism; heparan sulfate biosynthesis.</text>
</comment>
<keyword evidence="16" id="KW-1015">Disulfide bond</keyword>
<keyword evidence="14" id="KW-0333">Golgi apparatus</keyword>
<keyword evidence="13" id="KW-1133">Transmembrane helix</keyword>
<evidence type="ECO:0000256" key="20">
    <source>
        <dbReference type="SAM" id="MobiDB-lite"/>
    </source>
</evidence>
<evidence type="ECO:0000256" key="3">
    <source>
        <dbReference type="ARBA" id="ARBA00004840"/>
    </source>
</evidence>
<evidence type="ECO:0000256" key="6">
    <source>
        <dbReference type="ARBA" id="ARBA00011972"/>
    </source>
</evidence>
<dbReference type="PANTHER" id="PTHR46025">
    <property type="entry name" value="XYLOSYLTRANSFERASE OXT"/>
    <property type="match status" value="1"/>
</dbReference>
<dbReference type="EMBL" id="HBIU01048656">
    <property type="protein sequence ID" value="CAE0642837.1"/>
    <property type="molecule type" value="Transcribed_RNA"/>
</dbReference>
<feature type="region of interest" description="Disordered" evidence="20">
    <location>
        <begin position="413"/>
        <end position="449"/>
    </location>
</feature>
<dbReference type="AlphaFoldDB" id="A0A6T5PXW9"/>
<keyword evidence="15" id="KW-0472">Membrane</keyword>
<feature type="chain" id="PRO_5030159680" description="protein xylosyltransferase" evidence="21">
    <location>
        <begin position="22"/>
        <end position="449"/>
    </location>
</feature>
<reference evidence="22" key="1">
    <citation type="submission" date="2021-01" db="EMBL/GenBank/DDBJ databases">
        <authorList>
            <person name="Corre E."/>
            <person name="Pelletier E."/>
            <person name="Niang G."/>
            <person name="Scheremetjew M."/>
            <person name="Finn R."/>
            <person name="Kale V."/>
            <person name="Holt S."/>
            <person name="Cochrane G."/>
            <person name="Meng A."/>
            <person name="Brown T."/>
            <person name="Cohen L."/>
        </authorList>
    </citation>
    <scope>NUCLEOTIDE SEQUENCE</scope>
    <source>
        <strain evidence="22">CCMP3107</strain>
    </source>
</reference>
<keyword evidence="7" id="KW-0328">Glycosyltransferase</keyword>
<keyword evidence="17" id="KW-0325">Glycoprotein</keyword>
<dbReference type="EC" id="2.4.2.26" evidence="6"/>
<evidence type="ECO:0000256" key="12">
    <source>
        <dbReference type="ARBA" id="ARBA00022968"/>
    </source>
</evidence>
<gene>
    <name evidence="22" type="ORF">HAKA00212_LOCUS21695</name>
</gene>
<evidence type="ECO:0000256" key="15">
    <source>
        <dbReference type="ARBA" id="ARBA00023136"/>
    </source>
</evidence>